<gene>
    <name evidence="10" type="ORF">L1049_018827</name>
</gene>
<dbReference type="InterPro" id="IPR018362">
    <property type="entry name" value="CCAAT-binding_factor_CS"/>
</dbReference>
<evidence type="ECO:0000256" key="4">
    <source>
        <dbReference type="ARBA" id="ARBA00023159"/>
    </source>
</evidence>
<feature type="region of interest" description="Disordered" evidence="9">
    <location>
        <begin position="207"/>
        <end position="287"/>
    </location>
</feature>
<dbReference type="PANTHER" id="PTHR12632">
    <property type="entry name" value="TRANSCRIPTION FACTOR NF-Y ALPHA-RELATED"/>
    <property type="match status" value="1"/>
</dbReference>
<sequence length="394" mass="42913">MREKSESANRPEPDPHGIPPSAVYSEPWWRGIGYNPIPPTLTGGNATNSSSPECLNGGSESNDGQSLSNGGLNEHDDNAIKESQTTVTSRSDGNYHQEHQNLQFAAPTLPRGSDDCLTQPPQLELVSHSIACASNPYQDPYYGGMMAAYGPQPVVHPHLLATHHARMPLPLEMTQEPVYVNAKQYRGILRRRESRAKAELKRKLIKARKPYLHESRHQHAMRRARGSGGRFAKKVDGDASNHKAEEKGTGSGSAISSQSVSSSGSEPLPSDSAETWNPSNSQQARGSPLHNISEAHTYSNGSGQYHNNGGLQASTCNFGGERRGRRLFRPAMGKHLIEPGFTEAPSHPVNPIVGGWCPDGRPGSTQAEKREHLVTYFLVTIILQGNSFLAFFLC</sequence>
<keyword evidence="3 8" id="KW-0238">DNA-binding</keyword>
<feature type="compositionally biased region" description="Polar residues" evidence="9">
    <location>
        <begin position="42"/>
        <end position="71"/>
    </location>
</feature>
<feature type="compositionally biased region" description="Polar residues" evidence="9">
    <location>
        <begin position="273"/>
        <end position="285"/>
    </location>
</feature>
<evidence type="ECO:0000256" key="7">
    <source>
        <dbReference type="ARBA" id="ARBA00025911"/>
    </source>
</evidence>
<comment type="caution">
    <text evidence="10">The sequence shown here is derived from an EMBL/GenBank/DDBJ whole genome shotgun (WGS) entry which is preliminary data.</text>
</comment>
<comment type="similarity">
    <text evidence="8">Belongs to the NFYA/HAP2 subunit family.</text>
</comment>
<dbReference type="PROSITE" id="PS51152">
    <property type="entry name" value="NFYA_HAP2_2"/>
    <property type="match status" value="1"/>
</dbReference>
<comment type="subunit">
    <text evidence="7">Heterotrimeric transcription factor composed of three components, NF-YA, NF-YB and NF-YC. NF-YB and NF-YC must interact and dimerize for NF-YA association and DNA binding.</text>
</comment>
<evidence type="ECO:0000256" key="9">
    <source>
        <dbReference type="SAM" id="MobiDB-lite"/>
    </source>
</evidence>
<dbReference type="AlphaFoldDB" id="A0AAP0WMQ7"/>
<keyword evidence="6 8" id="KW-0539">Nucleus</keyword>
<evidence type="ECO:0000256" key="1">
    <source>
        <dbReference type="ARBA" id="ARBA00004123"/>
    </source>
</evidence>
<evidence type="ECO:0000256" key="8">
    <source>
        <dbReference type="RuleBase" id="RU367155"/>
    </source>
</evidence>
<dbReference type="Proteomes" id="UP001415857">
    <property type="component" value="Unassembled WGS sequence"/>
</dbReference>
<dbReference type="EMBL" id="JBBPBK010000012">
    <property type="protein sequence ID" value="KAK9274013.1"/>
    <property type="molecule type" value="Genomic_DNA"/>
</dbReference>
<accession>A0AAP0WMQ7</accession>
<evidence type="ECO:0000256" key="6">
    <source>
        <dbReference type="ARBA" id="ARBA00023242"/>
    </source>
</evidence>
<feature type="region of interest" description="Disordered" evidence="9">
    <location>
        <begin position="1"/>
        <end position="77"/>
    </location>
</feature>
<comment type="subcellular location">
    <subcellularLocation>
        <location evidence="1 8">Nucleus</location>
    </subcellularLocation>
</comment>
<keyword evidence="11" id="KW-1185">Reference proteome</keyword>
<reference evidence="10 11" key="1">
    <citation type="journal article" date="2024" name="Plant J.">
        <title>Genome sequences and population genomics reveal climatic adaptation and genomic divergence between two closely related sweetgum species.</title>
        <authorList>
            <person name="Xu W.Q."/>
            <person name="Ren C.Q."/>
            <person name="Zhang X.Y."/>
            <person name="Comes H.P."/>
            <person name="Liu X.H."/>
            <person name="Li Y.G."/>
            <person name="Kettle C.J."/>
            <person name="Jalonen R."/>
            <person name="Gaisberger H."/>
            <person name="Ma Y.Z."/>
            <person name="Qiu Y.X."/>
        </authorList>
    </citation>
    <scope>NUCLEOTIDE SEQUENCE [LARGE SCALE GENOMIC DNA]</scope>
    <source>
        <strain evidence="10">Hangzhou</strain>
    </source>
</reference>
<evidence type="ECO:0000313" key="10">
    <source>
        <dbReference type="EMBL" id="KAK9274013.1"/>
    </source>
</evidence>
<keyword evidence="2 8" id="KW-0805">Transcription regulation</keyword>
<keyword evidence="4" id="KW-0010">Activator</keyword>
<proteinExistence type="inferred from homology"/>
<dbReference type="GO" id="GO:0003700">
    <property type="term" value="F:DNA-binding transcription factor activity"/>
    <property type="evidence" value="ECO:0007669"/>
    <property type="project" value="UniProtKB-UniRule"/>
</dbReference>
<dbReference type="Pfam" id="PF02045">
    <property type="entry name" value="CBFB_NFYA"/>
    <property type="match status" value="1"/>
</dbReference>
<feature type="compositionally biased region" description="Basic and acidic residues" evidence="9">
    <location>
        <begin position="233"/>
        <end position="248"/>
    </location>
</feature>
<dbReference type="InterPro" id="IPR001289">
    <property type="entry name" value="NFYA"/>
</dbReference>
<organism evidence="10 11">
    <name type="scientific">Liquidambar formosana</name>
    <name type="common">Formosan gum</name>
    <dbReference type="NCBI Taxonomy" id="63359"/>
    <lineage>
        <taxon>Eukaryota</taxon>
        <taxon>Viridiplantae</taxon>
        <taxon>Streptophyta</taxon>
        <taxon>Embryophyta</taxon>
        <taxon>Tracheophyta</taxon>
        <taxon>Spermatophyta</taxon>
        <taxon>Magnoliopsida</taxon>
        <taxon>eudicotyledons</taxon>
        <taxon>Gunneridae</taxon>
        <taxon>Pentapetalae</taxon>
        <taxon>Saxifragales</taxon>
        <taxon>Altingiaceae</taxon>
        <taxon>Liquidambar</taxon>
    </lineage>
</organism>
<evidence type="ECO:0000256" key="3">
    <source>
        <dbReference type="ARBA" id="ARBA00023125"/>
    </source>
</evidence>
<evidence type="ECO:0000313" key="11">
    <source>
        <dbReference type="Proteomes" id="UP001415857"/>
    </source>
</evidence>
<dbReference type="GO" id="GO:0003677">
    <property type="term" value="F:DNA binding"/>
    <property type="evidence" value="ECO:0007669"/>
    <property type="project" value="UniProtKB-KW"/>
</dbReference>
<protein>
    <recommendedName>
        <fullName evidence="8">Nuclear transcription factor Y subunit</fullName>
    </recommendedName>
</protein>
<comment type="function">
    <text evidence="8">Component of the sequence-specific heterotrimeric transcription factor (NF-Y) which specifically recognizes a 5'-CCAAT-3' box motif found in the promoters of its target genes.</text>
</comment>
<dbReference type="Gene3D" id="6.10.250.2430">
    <property type="match status" value="1"/>
</dbReference>
<dbReference type="SMART" id="SM00521">
    <property type="entry name" value="CBF"/>
    <property type="match status" value="1"/>
</dbReference>
<keyword evidence="5 8" id="KW-0804">Transcription</keyword>
<dbReference type="GO" id="GO:0016602">
    <property type="term" value="C:CCAAT-binding factor complex"/>
    <property type="evidence" value="ECO:0007669"/>
    <property type="project" value="InterPro"/>
</dbReference>
<evidence type="ECO:0000256" key="5">
    <source>
        <dbReference type="ARBA" id="ARBA00023163"/>
    </source>
</evidence>
<dbReference type="PRINTS" id="PR00616">
    <property type="entry name" value="CCAATSUBUNTB"/>
</dbReference>
<feature type="compositionally biased region" description="Low complexity" evidence="9">
    <location>
        <begin position="252"/>
        <end position="272"/>
    </location>
</feature>
<name>A0AAP0WMQ7_LIQFO</name>
<evidence type="ECO:0000256" key="2">
    <source>
        <dbReference type="ARBA" id="ARBA00023015"/>
    </source>
</evidence>
<dbReference type="PROSITE" id="PS00686">
    <property type="entry name" value="NFYA_HAP2_1"/>
    <property type="match status" value="1"/>
</dbReference>
<feature type="compositionally biased region" description="Basic and acidic residues" evidence="9">
    <location>
        <begin position="1"/>
        <end position="15"/>
    </location>
</feature>